<dbReference type="EMBL" id="JBHTJN010000028">
    <property type="protein sequence ID" value="MFD0966948.1"/>
    <property type="molecule type" value="Genomic_DNA"/>
</dbReference>
<dbReference type="Proteomes" id="UP001596996">
    <property type="component" value="Unassembled WGS sequence"/>
</dbReference>
<evidence type="ECO:0000256" key="1">
    <source>
        <dbReference type="SAM" id="SignalP"/>
    </source>
</evidence>
<dbReference type="RefSeq" id="WP_380821997.1">
    <property type="nucleotide sequence ID" value="NZ_JBHTJN010000028.1"/>
</dbReference>
<keyword evidence="1" id="KW-0732">Signal</keyword>
<proteinExistence type="predicted"/>
<protein>
    <recommendedName>
        <fullName evidence="4">Secreted protein</fullName>
    </recommendedName>
</protein>
<keyword evidence="3" id="KW-1185">Reference proteome</keyword>
<sequence length="67" mass="7403">MKRITMKTIILSLCALGVVTTAYATMGFLKGEQISGLNKICYYNVLGSTKAINIPSYGICPQPYEFY</sequence>
<evidence type="ECO:0008006" key="4">
    <source>
        <dbReference type="Google" id="ProtNLM"/>
    </source>
</evidence>
<gene>
    <name evidence="2" type="ORF">ACFQ02_08955</name>
</gene>
<feature type="chain" id="PRO_5045850916" description="Secreted protein" evidence="1">
    <location>
        <begin position="25"/>
        <end position="67"/>
    </location>
</feature>
<accession>A0ABW3IAU4</accession>
<feature type="signal peptide" evidence="1">
    <location>
        <begin position="1"/>
        <end position="24"/>
    </location>
</feature>
<comment type="caution">
    <text evidence="2">The sequence shown here is derived from an EMBL/GenBank/DDBJ whole genome shotgun (WGS) entry which is preliminary data.</text>
</comment>
<evidence type="ECO:0000313" key="2">
    <source>
        <dbReference type="EMBL" id="MFD0966948.1"/>
    </source>
</evidence>
<name>A0ABW3IAU4_9PAST</name>
<reference evidence="3" key="1">
    <citation type="journal article" date="2019" name="Int. J. Syst. Evol. Microbiol.">
        <title>The Global Catalogue of Microorganisms (GCM) 10K type strain sequencing project: providing services to taxonomists for standard genome sequencing and annotation.</title>
        <authorList>
            <consortium name="The Broad Institute Genomics Platform"/>
            <consortium name="The Broad Institute Genome Sequencing Center for Infectious Disease"/>
            <person name="Wu L."/>
            <person name="Ma J."/>
        </authorList>
    </citation>
    <scope>NUCLEOTIDE SEQUENCE [LARGE SCALE GENOMIC DNA]</scope>
    <source>
        <strain evidence="3">CCUG 61707</strain>
    </source>
</reference>
<organism evidence="2 3">
    <name type="scientific">Seminibacterium arietis</name>
    <dbReference type="NCBI Taxonomy" id="1173502"/>
    <lineage>
        <taxon>Bacteria</taxon>
        <taxon>Pseudomonadati</taxon>
        <taxon>Pseudomonadota</taxon>
        <taxon>Gammaproteobacteria</taxon>
        <taxon>Pasteurellales</taxon>
        <taxon>Pasteurellaceae</taxon>
        <taxon>Seminibacterium</taxon>
    </lineage>
</organism>
<evidence type="ECO:0000313" key="3">
    <source>
        <dbReference type="Proteomes" id="UP001596996"/>
    </source>
</evidence>